<proteinExistence type="inferred from homology"/>
<sequence>MDEPNLRPDIAWPAVAIEVGIRSLRNHLSRYLDEVKEGKAVTVTEHGRPIARIVPIEQARSTLEELIAQGVVTPARKAGEALPEPIHGAGPVSDLVAGQRR</sequence>
<dbReference type="PANTHER" id="PTHR35377:SF5">
    <property type="entry name" value="ANTITOXIN VAPB46"/>
    <property type="match status" value="1"/>
</dbReference>
<gene>
    <name evidence="4" type="ORF">Atai01_00270</name>
</gene>
<dbReference type="AlphaFoldDB" id="A0A9W6QTF7"/>
<reference evidence="4" key="1">
    <citation type="submission" date="2023-03" db="EMBL/GenBank/DDBJ databases">
        <title>Amycolatopsis taiwanensis NBRC 103393.</title>
        <authorList>
            <person name="Ichikawa N."/>
            <person name="Sato H."/>
            <person name="Tonouchi N."/>
        </authorList>
    </citation>
    <scope>NUCLEOTIDE SEQUENCE</scope>
    <source>
        <strain evidence="4">NBRC 103393</strain>
    </source>
</reference>
<evidence type="ECO:0000256" key="3">
    <source>
        <dbReference type="SAM" id="MobiDB-lite"/>
    </source>
</evidence>
<dbReference type="EMBL" id="BSTI01000001">
    <property type="protein sequence ID" value="GLY63408.1"/>
    <property type="molecule type" value="Genomic_DNA"/>
</dbReference>
<evidence type="ECO:0000313" key="4">
    <source>
        <dbReference type="EMBL" id="GLY63408.1"/>
    </source>
</evidence>
<dbReference type="InterPro" id="IPR051416">
    <property type="entry name" value="phD-YefM_TA_antitoxins"/>
</dbReference>
<dbReference type="Pfam" id="PF02604">
    <property type="entry name" value="PhdYeFM_antitox"/>
    <property type="match status" value="1"/>
</dbReference>
<comment type="function">
    <text evidence="2">Antitoxin component of a type II toxin-antitoxin (TA) system.</text>
</comment>
<comment type="similarity">
    <text evidence="1 2">Belongs to the phD/YefM antitoxin family.</text>
</comment>
<accession>A0A9W6QTF7</accession>
<comment type="caution">
    <text evidence="4">The sequence shown here is derived from an EMBL/GenBank/DDBJ whole genome shotgun (WGS) entry which is preliminary data.</text>
</comment>
<name>A0A9W6QTF7_9PSEU</name>
<evidence type="ECO:0000256" key="1">
    <source>
        <dbReference type="ARBA" id="ARBA00009981"/>
    </source>
</evidence>
<protein>
    <recommendedName>
        <fullName evidence="2">Antitoxin</fullName>
    </recommendedName>
</protein>
<dbReference type="InterPro" id="IPR006442">
    <property type="entry name" value="Antitoxin_Phd/YefM"/>
</dbReference>
<evidence type="ECO:0000256" key="2">
    <source>
        <dbReference type="RuleBase" id="RU362080"/>
    </source>
</evidence>
<dbReference type="RefSeq" id="WP_285485457.1">
    <property type="nucleotide sequence ID" value="NZ_BSTI01000001.1"/>
</dbReference>
<dbReference type="NCBIfam" id="TIGR01552">
    <property type="entry name" value="phd_fam"/>
    <property type="match status" value="1"/>
</dbReference>
<dbReference type="Gene3D" id="3.40.1620.10">
    <property type="entry name" value="YefM-like domain"/>
    <property type="match status" value="1"/>
</dbReference>
<organism evidence="4 5">
    <name type="scientific">Amycolatopsis taiwanensis</name>
    <dbReference type="NCBI Taxonomy" id="342230"/>
    <lineage>
        <taxon>Bacteria</taxon>
        <taxon>Bacillati</taxon>
        <taxon>Actinomycetota</taxon>
        <taxon>Actinomycetes</taxon>
        <taxon>Pseudonocardiales</taxon>
        <taxon>Pseudonocardiaceae</taxon>
        <taxon>Amycolatopsis</taxon>
    </lineage>
</organism>
<dbReference type="GO" id="GO:0097351">
    <property type="term" value="F:toxin sequestering activity"/>
    <property type="evidence" value="ECO:0007669"/>
    <property type="project" value="TreeGrafter"/>
</dbReference>
<feature type="region of interest" description="Disordered" evidence="3">
    <location>
        <begin position="81"/>
        <end position="101"/>
    </location>
</feature>
<dbReference type="SUPFAM" id="SSF143120">
    <property type="entry name" value="YefM-like"/>
    <property type="match status" value="1"/>
</dbReference>
<keyword evidence="5" id="KW-1185">Reference proteome</keyword>
<dbReference type="InterPro" id="IPR036165">
    <property type="entry name" value="YefM-like_sf"/>
</dbReference>
<dbReference type="Proteomes" id="UP001165136">
    <property type="component" value="Unassembled WGS sequence"/>
</dbReference>
<evidence type="ECO:0000313" key="5">
    <source>
        <dbReference type="Proteomes" id="UP001165136"/>
    </source>
</evidence>
<dbReference type="PANTHER" id="PTHR35377">
    <property type="entry name" value="ANTITOXIN VAPB49-RELATED-RELATED"/>
    <property type="match status" value="1"/>
</dbReference>